<gene>
    <name evidence="1" type="ORF">GSTENG00010978001</name>
</gene>
<feature type="non-terminal residue" evidence="1">
    <location>
        <position position="1"/>
    </location>
</feature>
<evidence type="ECO:0000313" key="1">
    <source>
        <dbReference type="EMBL" id="CAF87129.1"/>
    </source>
</evidence>
<dbReference type="Gene3D" id="1.10.510.10">
    <property type="entry name" value="Transferase(Phosphotransferase) domain 1"/>
    <property type="match status" value="1"/>
</dbReference>
<name>Q4TJ03_TETNG</name>
<dbReference type="EMBL" id="CAAE01001194">
    <property type="protein sequence ID" value="CAF87129.1"/>
    <property type="molecule type" value="Genomic_DNA"/>
</dbReference>
<sequence>QTTEEHEKETGLKSKEARKYIFSCLDDIAHVNLVLSLDSSDLQAEKADRREFVSLLKSMLLISAEDRTNPSSVLNHPFLAMTHLLDYPHSNL</sequence>
<organism evidence="1">
    <name type="scientific">Tetraodon nigroviridis</name>
    <name type="common">Spotted green pufferfish</name>
    <name type="synonym">Chelonodon nigroviridis</name>
    <dbReference type="NCBI Taxonomy" id="99883"/>
    <lineage>
        <taxon>Eukaryota</taxon>
        <taxon>Metazoa</taxon>
        <taxon>Chordata</taxon>
        <taxon>Craniata</taxon>
        <taxon>Vertebrata</taxon>
        <taxon>Euteleostomi</taxon>
        <taxon>Actinopterygii</taxon>
        <taxon>Neopterygii</taxon>
        <taxon>Teleostei</taxon>
        <taxon>Neoteleostei</taxon>
        <taxon>Acanthomorphata</taxon>
        <taxon>Eupercaria</taxon>
        <taxon>Tetraodontiformes</taxon>
        <taxon>Tetradontoidea</taxon>
        <taxon>Tetraodontidae</taxon>
        <taxon>Tetraodon</taxon>
    </lineage>
</organism>
<dbReference type="AlphaFoldDB" id="Q4TJ03"/>
<comment type="caution">
    <text evidence="1">The sequence shown here is derived from an EMBL/GenBank/DDBJ whole genome shotgun (WGS) entry which is preliminary data.</text>
</comment>
<dbReference type="KEGG" id="tng:GSTEN00010978G001"/>
<reference evidence="1" key="2">
    <citation type="submission" date="2004-02" db="EMBL/GenBank/DDBJ databases">
        <authorList>
            <consortium name="Genoscope"/>
            <consortium name="Whitehead Institute Centre for Genome Research"/>
        </authorList>
    </citation>
    <scope>NUCLEOTIDE SEQUENCE</scope>
</reference>
<accession>Q4TJ03</accession>
<reference evidence="1" key="1">
    <citation type="journal article" date="2004" name="Nature">
        <title>Genome duplication in the teleost fish Tetraodon nigroviridis reveals the early vertebrate proto-karyotype.</title>
        <authorList>
            <person name="Jaillon O."/>
            <person name="Aury J.-M."/>
            <person name="Brunet F."/>
            <person name="Petit J.-L."/>
            <person name="Stange-Thomann N."/>
            <person name="Mauceli E."/>
            <person name="Bouneau L."/>
            <person name="Fischer C."/>
            <person name="Ozouf-Costaz C."/>
            <person name="Bernot A."/>
            <person name="Nicaud S."/>
            <person name="Jaffe D."/>
            <person name="Fisher S."/>
            <person name="Lutfalla G."/>
            <person name="Dossat C."/>
            <person name="Segurens B."/>
            <person name="Dasilva C."/>
            <person name="Salanoubat M."/>
            <person name="Levy M."/>
            <person name="Boudet N."/>
            <person name="Castellano S."/>
            <person name="Anthouard V."/>
            <person name="Jubin C."/>
            <person name="Castelli V."/>
            <person name="Katinka M."/>
            <person name="Vacherie B."/>
            <person name="Biemont C."/>
            <person name="Skalli Z."/>
            <person name="Cattolico L."/>
            <person name="Poulain J."/>
            <person name="De Berardinis V."/>
            <person name="Cruaud C."/>
            <person name="Duprat S."/>
            <person name="Brottier P."/>
            <person name="Coutanceau J.-P."/>
            <person name="Gouzy J."/>
            <person name="Parra G."/>
            <person name="Lardier G."/>
            <person name="Chapple C."/>
            <person name="McKernan K.J."/>
            <person name="McEwan P."/>
            <person name="Bosak S."/>
            <person name="Kellis M."/>
            <person name="Volff J.-N."/>
            <person name="Guigo R."/>
            <person name="Zody M.C."/>
            <person name="Mesirov J."/>
            <person name="Lindblad-Toh K."/>
            <person name="Birren B."/>
            <person name="Nusbaum C."/>
            <person name="Kahn D."/>
            <person name="Robinson-Rechavi M."/>
            <person name="Laudet V."/>
            <person name="Schachter V."/>
            <person name="Quetier F."/>
            <person name="Saurin W."/>
            <person name="Scarpelli C."/>
            <person name="Wincker P."/>
            <person name="Lander E.S."/>
            <person name="Weissenbach J."/>
            <person name="Roest Crollius H."/>
        </authorList>
    </citation>
    <scope>NUCLEOTIDE SEQUENCE [LARGE SCALE GENOMIC DNA]</scope>
</reference>
<proteinExistence type="predicted"/>
<protein>
    <submittedName>
        <fullName evidence="1">(spotted green pufferfish) hypothetical protein</fullName>
    </submittedName>
</protein>
<dbReference type="OrthoDB" id="9332038at2759"/>
<feature type="non-terminal residue" evidence="1">
    <location>
        <position position="92"/>
    </location>
</feature>